<dbReference type="OrthoDB" id="7260171at2"/>
<name>A0A1D3UJS1_TANFO</name>
<dbReference type="RefSeq" id="WP_074449762.1">
    <property type="nucleotide sequence ID" value="NZ_CALHNL010000008.1"/>
</dbReference>
<sequence length="211" mass="24582">MKRSIANAISKKNRDRKYKYFKERVGFTADTKVLDVGFANHEFSPIDNYLEKHYPFRAKITALGVGGKDEFTKNYPDVETVLYDGKVFPFADKTFDIGWSNAVIEHVGGKDRQLLFLKELLRTCRTAYFTTPNVYFPVELHTRTLFLHWLPKTFFDRYLRRIGKSWAAGDYMYLLSKKRIIDLCREAGAQNVTVKGNRLFGFVMDYSVIIT</sequence>
<dbReference type="SUPFAM" id="SSF53335">
    <property type="entry name" value="S-adenosyl-L-methionine-dependent methyltransferases"/>
    <property type="match status" value="1"/>
</dbReference>
<dbReference type="Gene3D" id="3.40.50.150">
    <property type="entry name" value="Vaccinia Virus protein VP39"/>
    <property type="match status" value="1"/>
</dbReference>
<evidence type="ECO:0000259" key="1">
    <source>
        <dbReference type="Pfam" id="PF08241"/>
    </source>
</evidence>
<dbReference type="EMBL" id="FMMM01000048">
    <property type="protein sequence ID" value="SCQ21074.1"/>
    <property type="molecule type" value="Genomic_DNA"/>
</dbReference>
<dbReference type="Proteomes" id="UP000182057">
    <property type="component" value="Unassembled WGS sequence"/>
</dbReference>
<proteinExistence type="predicted"/>
<accession>A0A1D3UJS1</accession>
<evidence type="ECO:0000313" key="3">
    <source>
        <dbReference type="Proteomes" id="UP000182057"/>
    </source>
</evidence>
<reference evidence="2 3" key="1">
    <citation type="submission" date="2016-09" db="EMBL/GenBank/DDBJ databases">
        <authorList>
            <person name="Capua I."/>
            <person name="De Benedictis P."/>
            <person name="Joannis T."/>
            <person name="Lombin L.H."/>
            <person name="Cattoli G."/>
        </authorList>
    </citation>
    <scope>NUCLEOTIDE SEQUENCE [LARGE SCALE GENOMIC DNA]</scope>
    <source>
        <strain evidence="2 3">UB20</strain>
    </source>
</reference>
<evidence type="ECO:0000313" key="2">
    <source>
        <dbReference type="EMBL" id="SCQ21074.1"/>
    </source>
</evidence>
<dbReference type="AlphaFoldDB" id="A0A1D3UJS1"/>
<dbReference type="InterPro" id="IPR013216">
    <property type="entry name" value="Methyltransf_11"/>
</dbReference>
<dbReference type="GO" id="GO:0008757">
    <property type="term" value="F:S-adenosylmethionine-dependent methyltransferase activity"/>
    <property type="evidence" value="ECO:0007669"/>
    <property type="project" value="InterPro"/>
</dbReference>
<dbReference type="InterPro" id="IPR029063">
    <property type="entry name" value="SAM-dependent_MTases_sf"/>
</dbReference>
<feature type="domain" description="Methyltransferase type 11" evidence="1">
    <location>
        <begin position="76"/>
        <end position="125"/>
    </location>
</feature>
<protein>
    <recommendedName>
        <fullName evidence="1">Methyltransferase type 11 domain-containing protein</fullName>
    </recommendedName>
</protein>
<gene>
    <name evidence="2" type="ORF">TFUB20_01250</name>
</gene>
<dbReference type="Pfam" id="PF08241">
    <property type="entry name" value="Methyltransf_11"/>
    <property type="match status" value="1"/>
</dbReference>
<organism evidence="2 3">
    <name type="scientific">Tannerella forsythia</name>
    <name type="common">Bacteroides forsythus</name>
    <dbReference type="NCBI Taxonomy" id="28112"/>
    <lineage>
        <taxon>Bacteria</taxon>
        <taxon>Pseudomonadati</taxon>
        <taxon>Bacteroidota</taxon>
        <taxon>Bacteroidia</taxon>
        <taxon>Bacteroidales</taxon>
        <taxon>Tannerellaceae</taxon>
        <taxon>Tannerella</taxon>
    </lineage>
</organism>